<organism evidence="2 3">
    <name type="scientific">Phragmitibacter flavus</name>
    <dbReference type="NCBI Taxonomy" id="2576071"/>
    <lineage>
        <taxon>Bacteria</taxon>
        <taxon>Pseudomonadati</taxon>
        <taxon>Verrucomicrobiota</taxon>
        <taxon>Verrucomicrobiia</taxon>
        <taxon>Verrucomicrobiales</taxon>
        <taxon>Verrucomicrobiaceae</taxon>
        <taxon>Phragmitibacter</taxon>
    </lineage>
</organism>
<dbReference type="AlphaFoldDB" id="A0A5R8KG54"/>
<sequence>MQRIQARSVLAFRPTSIPARTLKGFTLVEVALAMGILSFAFVAIFGMLPIGLDVSRRTVDAMMVGQITQKLANEAQQADFSVLSEVTTSEVTGPWYFDDQGNVAEDETSSVYKAEVHVNKSAVLPGGLNTSNLAVVTVCVLNTKSQRIVRKDEGDGGGDEAEKLLSHPSAMKTAFLVTDNGR</sequence>
<accession>A0A5R8KG54</accession>
<dbReference type="NCBIfam" id="TIGR02598">
    <property type="entry name" value="Verru_Chthon cassette protein B"/>
    <property type="match status" value="1"/>
</dbReference>
<dbReference type="Proteomes" id="UP000306196">
    <property type="component" value="Unassembled WGS sequence"/>
</dbReference>
<dbReference type="InterPro" id="IPR019838">
    <property type="entry name" value="Verru/Chthon_B"/>
</dbReference>
<dbReference type="PROSITE" id="PS00409">
    <property type="entry name" value="PROKAR_NTER_METHYL"/>
    <property type="match status" value="1"/>
</dbReference>
<evidence type="ECO:0000256" key="1">
    <source>
        <dbReference type="SAM" id="Phobius"/>
    </source>
</evidence>
<feature type="transmembrane region" description="Helical" evidence="1">
    <location>
        <begin position="30"/>
        <end position="52"/>
    </location>
</feature>
<reference evidence="2 3" key="1">
    <citation type="submission" date="2019-05" db="EMBL/GenBank/DDBJ databases">
        <title>Verrucobacter flavum gen. nov., sp. nov. a new member of the family Verrucomicrobiaceae.</title>
        <authorList>
            <person name="Szuroczki S."/>
            <person name="Abbaszade G."/>
            <person name="Szabo A."/>
            <person name="Felfoldi T."/>
            <person name="Schumann P."/>
            <person name="Boka K."/>
            <person name="Keki Z."/>
            <person name="Toumi M."/>
            <person name="Toth E."/>
        </authorList>
    </citation>
    <scope>NUCLEOTIDE SEQUENCE [LARGE SCALE GENOMIC DNA]</scope>
    <source>
        <strain evidence="2 3">MG-N-17</strain>
    </source>
</reference>
<keyword evidence="1" id="KW-1133">Transmembrane helix</keyword>
<protein>
    <submittedName>
        <fullName evidence="2">Verru_Chthon cassette protein B</fullName>
    </submittedName>
</protein>
<evidence type="ECO:0000313" key="2">
    <source>
        <dbReference type="EMBL" id="TLD71273.1"/>
    </source>
</evidence>
<comment type="caution">
    <text evidence="2">The sequence shown here is derived from an EMBL/GenBank/DDBJ whole genome shotgun (WGS) entry which is preliminary data.</text>
</comment>
<proteinExistence type="predicted"/>
<dbReference type="EMBL" id="VAUV01000005">
    <property type="protein sequence ID" value="TLD71273.1"/>
    <property type="molecule type" value="Genomic_DNA"/>
</dbReference>
<dbReference type="RefSeq" id="WP_138085487.1">
    <property type="nucleotide sequence ID" value="NZ_VAUV01000005.1"/>
</dbReference>
<dbReference type="OrthoDB" id="194295at2"/>
<gene>
    <name evidence="2" type="primary">vccB</name>
    <name evidence="2" type="ORF">FEM03_06990</name>
</gene>
<evidence type="ECO:0000313" key="3">
    <source>
        <dbReference type="Proteomes" id="UP000306196"/>
    </source>
</evidence>
<keyword evidence="3" id="KW-1185">Reference proteome</keyword>
<name>A0A5R8KG54_9BACT</name>
<keyword evidence="1" id="KW-0472">Membrane</keyword>
<dbReference type="InterPro" id="IPR012902">
    <property type="entry name" value="N_methyl_site"/>
</dbReference>
<keyword evidence="1" id="KW-0812">Transmembrane</keyword>